<keyword evidence="1" id="KW-0812">Transmembrane</keyword>
<feature type="transmembrane region" description="Helical" evidence="1">
    <location>
        <begin position="379"/>
        <end position="399"/>
    </location>
</feature>
<dbReference type="Gene3D" id="3.40.50.620">
    <property type="entry name" value="HUPs"/>
    <property type="match status" value="1"/>
</dbReference>
<evidence type="ECO:0000313" key="4">
    <source>
        <dbReference type="Proteomes" id="UP000252797"/>
    </source>
</evidence>
<dbReference type="STRING" id="53345.LIU_10480"/>
<feature type="transmembrane region" description="Helical" evidence="1">
    <location>
        <begin position="181"/>
        <end position="209"/>
    </location>
</feature>
<dbReference type="InterPro" id="IPR051599">
    <property type="entry name" value="Cell_Envelope_Assoc"/>
</dbReference>
<dbReference type="PANTHER" id="PTHR30336">
    <property type="entry name" value="INNER MEMBRANE PROTEIN, PROBABLE PERMEASE"/>
    <property type="match status" value="1"/>
</dbReference>
<name>A0A367CHT5_9ENTE</name>
<dbReference type="GO" id="GO:0005886">
    <property type="term" value="C:plasma membrane"/>
    <property type="evidence" value="ECO:0007669"/>
    <property type="project" value="TreeGrafter"/>
</dbReference>
<evidence type="ECO:0000313" key="3">
    <source>
        <dbReference type="EMBL" id="RCA11233.1"/>
    </source>
</evidence>
<reference evidence="3 4" key="1">
    <citation type="submission" date="2015-06" db="EMBL/GenBank/DDBJ databases">
        <title>The Genome Sequence of Enterococcus durans 4EA1.</title>
        <authorList>
            <consortium name="The Broad Institute Genomics Platform"/>
            <consortium name="The Broad Institute Genome Sequencing Center for Infectious Disease"/>
            <person name="Earl A.M."/>
            <person name="Van Tyne D."/>
            <person name="Lebreton F."/>
            <person name="Saavedra J.T."/>
            <person name="Gilmore M.S."/>
            <person name="Manson Mcguire A."/>
            <person name="Clock S."/>
            <person name="Crupain M."/>
            <person name="Rangan U."/>
            <person name="Young S."/>
            <person name="Abouelleil A."/>
            <person name="Cao P."/>
            <person name="Chapman S.B."/>
            <person name="Griggs A."/>
            <person name="Priest M."/>
            <person name="Shea T."/>
            <person name="Wortman J."/>
            <person name="Nusbaum C."/>
            <person name="Birren B."/>
        </authorList>
    </citation>
    <scope>NUCLEOTIDE SEQUENCE [LARGE SCALE GENOMIC DNA]</scope>
    <source>
        <strain evidence="3 4">4EA1</strain>
    </source>
</reference>
<feature type="domain" description="DUF218" evidence="2">
    <location>
        <begin position="219"/>
        <end position="368"/>
    </location>
</feature>
<feature type="transmembrane region" description="Helical" evidence="1">
    <location>
        <begin position="109"/>
        <end position="138"/>
    </location>
</feature>
<dbReference type="InterPro" id="IPR003848">
    <property type="entry name" value="DUF218"/>
</dbReference>
<dbReference type="Proteomes" id="UP000252797">
    <property type="component" value="Unassembled WGS sequence"/>
</dbReference>
<dbReference type="Pfam" id="PF02698">
    <property type="entry name" value="DUF218"/>
    <property type="match status" value="1"/>
</dbReference>
<dbReference type="EMBL" id="LEPB01000004">
    <property type="protein sequence ID" value="RCA11233.1"/>
    <property type="molecule type" value="Genomic_DNA"/>
</dbReference>
<dbReference type="GO" id="GO:0043164">
    <property type="term" value="P:Gram-negative-bacterium-type cell wall biogenesis"/>
    <property type="evidence" value="ECO:0007669"/>
    <property type="project" value="TreeGrafter"/>
</dbReference>
<dbReference type="AlphaFoldDB" id="A0A367CHT5"/>
<proteinExistence type="predicted"/>
<dbReference type="PANTHER" id="PTHR30336:SF18">
    <property type="entry name" value="MEMBRANE PROTEIN"/>
    <property type="match status" value="1"/>
</dbReference>
<keyword evidence="1" id="KW-1133">Transmembrane helix</keyword>
<dbReference type="RefSeq" id="WP_113846025.1">
    <property type="nucleotide sequence ID" value="NZ_CP116579.1"/>
</dbReference>
<feature type="transmembrane region" description="Helical" evidence="1">
    <location>
        <begin position="6"/>
        <end position="23"/>
    </location>
</feature>
<keyword evidence="1" id="KW-0472">Membrane</keyword>
<protein>
    <recommendedName>
        <fullName evidence="2">DUF218 domain-containing protein</fullName>
    </recommendedName>
</protein>
<dbReference type="CDD" id="cd06259">
    <property type="entry name" value="YdcF-like"/>
    <property type="match status" value="1"/>
</dbReference>
<organism evidence="3 4">
    <name type="scientific">Enterococcus durans</name>
    <dbReference type="NCBI Taxonomy" id="53345"/>
    <lineage>
        <taxon>Bacteria</taxon>
        <taxon>Bacillati</taxon>
        <taxon>Bacillota</taxon>
        <taxon>Bacilli</taxon>
        <taxon>Lactobacillales</taxon>
        <taxon>Enterococcaceae</taxon>
        <taxon>Enterococcus</taxon>
    </lineage>
</organism>
<feature type="transmembrane region" description="Helical" evidence="1">
    <location>
        <begin position="82"/>
        <end position="103"/>
    </location>
</feature>
<sequence>MNLTRDLIFLVIYILGMSGILYWRKRQSDPALFFYCGTWTFMMMVTYFIVLEVFYHTFYFLIPLLFFSIFAFFYFKEKRRLINGVLFNTFLIVFGIYLAWLLIDTQNIFIGGLLALIGIPILILFAIGIYILIIFLFWNGVVVMKKESRSLANLLTLLLGVALTIFLILDYTLVRWLPQWANALFAAVPSILVYLLIVFFNFMTVSILYQFNRPRYNQDYIVVLGAGLIDGERVSPLLAKRINKAIAFYWAQSKATLNPPVLLMSGGKGTDEKVAEAIAMKQYALEKGIPERDILVETNSTTTLENMLFSKEIMDQQMNGPYRAIFTSNNYHIFRAGLYARQAKLNANGIGAKTALYYLPNAILREFIAILVLHKKRHLIICGLMVGFAVFSALILKFAQ</sequence>
<accession>A0A367CHT5</accession>
<feature type="transmembrane region" description="Helical" evidence="1">
    <location>
        <begin position="32"/>
        <end position="51"/>
    </location>
</feature>
<evidence type="ECO:0000256" key="1">
    <source>
        <dbReference type="SAM" id="Phobius"/>
    </source>
</evidence>
<evidence type="ECO:0000259" key="2">
    <source>
        <dbReference type="Pfam" id="PF02698"/>
    </source>
</evidence>
<dbReference type="InterPro" id="IPR014729">
    <property type="entry name" value="Rossmann-like_a/b/a_fold"/>
</dbReference>
<feature type="transmembrane region" description="Helical" evidence="1">
    <location>
        <begin position="150"/>
        <end position="169"/>
    </location>
</feature>
<gene>
    <name evidence="3" type="ORF">EA71_01988</name>
</gene>
<dbReference type="GO" id="GO:0000270">
    <property type="term" value="P:peptidoglycan metabolic process"/>
    <property type="evidence" value="ECO:0007669"/>
    <property type="project" value="TreeGrafter"/>
</dbReference>
<comment type="caution">
    <text evidence="3">The sequence shown here is derived from an EMBL/GenBank/DDBJ whole genome shotgun (WGS) entry which is preliminary data.</text>
</comment>
<feature type="transmembrane region" description="Helical" evidence="1">
    <location>
        <begin position="57"/>
        <end position="75"/>
    </location>
</feature>